<dbReference type="STRING" id="33936.AZI98_05195"/>
<dbReference type="NCBIfam" id="TIGR01413">
    <property type="entry name" value="Dyp_perox_fam"/>
    <property type="match status" value="1"/>
</dbReference>
<comment type="cofactor">
    <cofactor evidence="13">
        <name>heme b</name>
        <dbReference type="ChEBI" id="CHEBI:60344"/>
    </cofactor>
    <text evidence="13">Binds 1 heme b (iron(II)-protoporphyrin IX) group non-covalently per subunit.</text>
</comment>
<evidence type="ECO:0000256" key="5">
    <source>
        <dbReference type="ARBA" id="ARBA00022729"/>
    </source>
</evidence>
<dbReference type="GO" id="GO:0020037">
    <property type="term" value="F:heme binding"/>
    <property type="evidence" value="ECO:0007669"/>
    <property type="project" value="InterPro"/>
</dbReference>
<dbReference type="InterPro" id="IPR006311">
    <property type="entry name" value="TAT_signal"/>
</dbReference>
<dbReference type="Pfam" id="PF20628">
    <property type="entry name" value="Dyp_perox_C"/>
    <property type="match status" value="1"/>
</dbReference>
<evidence type="ECO:0000256" key="6">
    <source>
        <dbReference type="ARBA" id="ARBA00023002"/>
    </source>
</evidence>
<evidence type="ECO:0000256" key="13">
    <source>
        <dbReference type="RuleBase" id="RU365017"/>
    </source>
</evidence>
<evidence type="ECO:0000256" key="12">
    <source>
        <dbReference type="ARBA" id="ARBA00048856"/>
    </source>
</evidence>
<dbReference type="AlphaFoldDB" id="A0A163YKC2"/>
<dbReference type="NCBIfam" id="TIGR01409">
    <property type="entry name" value="TAT_signal_seq"/>
    <property type="match status" value="1"/>
</dbReference>
<evidence type="ECO:0000256" key="14">
    <source>
        <dbReference type="SAM" id="Phobius"/>
    </source>
</evidence>
<evidence type="ECO:0000256" key="9">
    <source>
        <dbReference type="ARBA" id="ARBA00025737"/>
    </source>
</evidence>
<dbReference type="GO" id="GO:0033212">
    <property type="term" value="P:iron import into cell"/>
    <property type="evidence" value="ECO:0007669"/>
    <property type="project" value="InterPro"/>
</dbReference>
<dbReference type="GO" id="GO:0030313">
    <property type="term" value="C:cell envelope"/>
    <property type="evidence" value="ECO:0007669"/>
    <property type="project" value="UniProtKB-SubCell"/>
</dbReference>
<evidence type="ECO:0000256" key="7">
    <source>
        <dbReference type="ARBA" id="ARBA00023004"/>
    </source>
</evidence>
<evidence type="ECO:0000256" key="1">
    <source>
        <dbReference type="ARBA" id="ARBA00004196"/>
    </source>
</evidence>
<evidence type="ECO:0000259" key="16">
    <source>
        <dbReference type="Pfam" id="PF20628"/>
    </source>
</evidence>
<proteinExistence type="inferred from homology"/>
<name>A0A163YKC2_9BACI</name>
<dbReference type="EC" id="1.11.1.-" evidence="13"/>
<evidence type="ECO:0000256" key="8">
    <source>
        <dbReference type="ARBA" id="ARBA00023239"/>
    </source>
</evidence>
<dbReference type="PANTHER" id="PTHR30521:SF4">
    <property type="entry name" value="DEFERROCHELATASE"/>
    <property type="match status" value="1"/>
</dbReference>
<comment type="subcellular location">
    <subcellularLocation>
        <location evidence="1">Cell envelope</location>
    </subcellularLocation>
</comment>
<keyword evidence="4 13" id="KW-0479">Metal-binding</keyword>
<keyword evidence="6 13" id="KW-0560">Oxidoreductase</keyword>
<evidence type="ECO:0000256" key="2">
    <source>
        <dbReference type="ARBA" id="ARBA00022559"/>
    </source>
</evidence>
<sequence length="432" mass="47774">MSEPDKKETTSVFNKNVSRRDVLKAAGIGGVGVLIGASGIGGALALADVLPTSQKKENTNAVVPFYGKHQAGIATEVQNHIYFAAFDVTAEGRNELIQLFKEWTKAAAAMTEGKSVGDPANNKYLPPDDTGEAAGLNASNLTITFGVGPTLFTKNNKDRFGLQKKQPDELKELPKFPLDSLEEQWTGGDLCIQACSDDLQVAFHAVRNLARIARGKAVLRWAQAGFQRTKQASPKKETPRNLFGFKDGTVNPNVKNSAEMNQYVWVQPGDGPDWLVNGTYLVVRRIQMFIEVWDRTTLKEQENTFGRYRDSGAYLGQKNEFDPPDFEKKDENGEYYIPMTAHVRVAHGDGKQKILRRSYSYADGIDAKTGTFDAGLLFISFQRSISKQFIPIQKRLSQMDELNEYIVHRGSAVFACLPGVKKGGYIGETLFS</sequence>
<comment type="similarity">
    <text evidence="9 13">Belongs to the DyP-type peroxidase family.</text>
</comment>
<comment type="function">
    <text evidence="13">Involved in the recovery of exogenous heme iron. Extracts iron from heme while preserving the protoporphyrin ring intact.</text>
</comment>
<keyword evidence="7 13" id="KW-0408">Iron</keyword>
<comment type="catalytic activity">
    <reaction evidence="12">
        <text>heme b + 2 H(+) = protoporphyrin IX + Fe(2+)</text>
        <dbReference type="Rhea" id="RHEA:22584"/>
        <dbReference type="ChEBI" id="CHEBI:15378"/>
        <dbReference type="ChEBI" id="CHEBI:29033"/>
        <dbReference type="ChEBI" id="CHEBI:57306"/>
        <dbReference type="ChEBI" id="CHEBI:60344"/>
        <dbReference type="EC" id="4.98.1.1"/>
    </reaction>
    <physiologicalReaction direction="left-to-right" evidence="12">
        <dbReference type="Rhea" id="RHEA:22585"/>
    </physiologicalReaction>
</comment>
<feature type="domain" description="Dyp-type peroxidase N-terminal" evidence="15">
    <location>
        <begin position="70"/>
        <end position="227"/>
    </location>
</feature>
<dbReference type="GO" id="GO:0046872">
    <property type="term" value="F:metal ion binding"/>
    <property type="evidence" value="ECO:0007669"/>
    <property type="project" value="UniProtKB-KW"/>
</dbReference>
<keyword evidence="14" id="KW-0472">Membrane</keyword>
<dbReference type="InterPro" id="IPR006313">
    <property type="entry name" value="EfeB/EfeN"/>
</dbReference>
<keyword evidence="18" id="KW-1185">Reference proteome</keyword>
<dbReference type="OrthoDB" id="9781066at2"/>
<accession>A0A163YKC2</accession>
<keyword evidence="14" id="KW-0812">Transmembrane</keyword>
<keyword evidence="14" id="KW-1133">Transmembrane helix</keyword>
<gene>
    <name evidence="17" type="ORF">AZI98_05195</name>
</gene>
<dbReference type="GO" id="GO:0004601">
    <property type="term" value="F:peroxidase activity"/>
    <property type="evidence" value="ECO:0007669"/>
    <property type="project" value="UniProtKB-KW"/>
</dbReference>
<dbReference type="InterPro" id="IPR011008">
    <property type="entry name" value="Dimeric_a/b-barrel"/>
</dbReference>
<dbReference type="NCBIfam" id="TIGR01412">
    <property type="entry name" value="tat_substr_1"/>
    <property type="match status" value="1"/>
</dbReference>
<protein>
    <recommendedName>
        <fullName evidence="10 13">Deferrochelatase</fullName>
        <ecNumber evidence="13">1.11.1.-</ecNumber>
    </recommendedName>
    <alternativeName>
        <fullName evidence="11 13">Peroxidase EfeB</fullName>
    </alternativeName>
</protein>
<evidence type="ECO:0000259" key="15">
    <source>
        <dbReference type="Pfam" id="PF04261"/>
    </source>
</evidence>
<organism evidence="17 18">
    <name type="scientific">Aeribacillus pallidus</name>
    <dbReference type="NCBI Taxonomy" id="33936"/>
    <lineage>
        <taxon>Bacteria</taxon>
        <taxon>Bacillati</taxon>
        <taxon>Bacillota</taxon>
        <taxon>Bacilli</taxon>
        <taxon>Bacillales</taxon>
        <taxon>Bacillaceae</taxon>
        <taxon>Aeribacillus</taxon>
    </lineage>
</organism>
<dbReference type="PROSITE" id="PS51318">
    <property type="entry name" value="TAT"/>
    <property type="match status" value="1"/>
</dbReference>
<dbReference type="PROSITE" id="PS51404">
    <property type="entry name" value="DYP_PEROXIDASE"/>
    <property type="match status" value="1"/>
</dbReference>
<evidence type="ECO:0000256" key="11">
    <source>
        <dbReference type="ARBA" id="ARBA00033775"/>
    </source>
</evidence>
<reference evidence="17 18" key="1">
    <citation type="submission" date="2016-04" db="EMBL/GenBank/DDBJ databases">
        <title>Draft genome sequence of Aeribacillus pallidus 8m3 from petroleum reservoir.</title>
        <authorList>
            <person name="Poltaraus A.B."/>
            <person name="Nazina T.N."/>
            <person name="Tourova T.P."/>
            <person name="Malakho S.M."/>
            <person name="Korshunova A.V."/>
            <person name="Sokolova D.S."/>
        </authorList>
    </citation>
    <scope>NUCLEOTIDE SEQUENCE [LARGE SCALE GENOMIC DNA]</scope>
    <source>
        <strain evidence="17 18">8m3</strain>
    </source>
</reference>
<keyword evidence="5" id="KW-0732">Signal</keyword>
<feature type="transmembrane region" description="Helical" evidence="14">
    <location>
        <begin position="25"/>
        <end position="47"/>
    </location>
</feature>
<evidence type="ECO:0000256" key="10">
    <source>
        <dbReference type="ARBA" id="ARBA00033771"/>
    </source>
</evidence>
<dbReference type="Proteomes" id="UP000076476">
    <property type="component" value="Unassembled WGS sequence"/>
</dbReference>
<keyword evidence="3 13" id="KW-0349">Heme</keyword>
<dbReference type="EMBL" id="LWBR01000013">
    <property type="protein sequence ID" value="KZN96964.1"/>
    <property type="molecule type" value="Genomic_DNA"/>
</dbReference>
<dbReference type="GO" id="GO:0005829">
    <property type="term" value="C:cytosol"/>
    <property type="evidence" value="ECO:0007669"/>
    <property type="project" value="TreeGrafter"/>
</dbReference>
<dbReference type="InterPro" id="IPR048328">
    <property type="entry name" value="Dyp_perox_C"/>
</dbReference>
<dbReference type="PANTHER" id="PTHR30521">
    <property type="entry name" value="DEFERROCHELATASE/PEROXIDASE"/>
    <property type="match status" value="1"/>
</dbReference>
<dbReference type="GO" id="GO:0004325">
    <property type="term" value="F:ferrochelatase activity"/>
    <property type="evidence" value="ECO:0007669"/>
    <property type="project" value="UniProtKB-EC"/>
</dbReference>
<keyword evidence="2 13" id="KW-0575">Peroxidase</keyword>
<feature type="domain" description="Dyp-type peroxidase C-terminal" evidence="16">
    <location>
        <begin position="238"/>
        <end position="421"/>
    </location>
</feature>
<evidence type="ECO:0000256" key="4">
    <source>
        <dbReference type="ARBA" id="ARBA00022723"/>
    </source>
</evidence>
<evidence type="ECO:0000313" key="18">
    <source>
        <dbReference type="Proteomes" id="UP000076476"/>
    </source>
</evidence>
<dbReference type="RefSeq" id="WP_063387221.1">
    <property type="nucleotide sequence ID" value="NZ_LVHY01000123.1"/>
</dbReference>
<evidence type="ECO:0000256" key="3">
    <source>
        <dbReference type="ARBA" id="ARBA00022617"/>
    </source>
</evidence>
<evidence type="ECO:0000313" key="17">
    <source>
        <dbReference type="EMBL" id="KZN96964.1"/>
    </source>
</evidence>
<dbReference type="Pfam" id="PF04261">
    <property type="entry name" value="Dyp_perox_N"/>
    <property type="match status" value="1"/>
</dbReference>
<dbReference type="InterPro" id="IPR048327">
    <property type="entry name" value="Dyp_perox_N"/>
</dbReference>
<dbReference type="InterPro" id="IPR006314">
    <property type="entry name" value="Dyp_peroxidase"/>
</dbReference>
<dbReference type="InterPro" id="IPR019546">
    <property type="entry name" value="TAT_signal_bac_arc"/>
</dbReference>
<comment type="caution">
    <text evidence="17">The sequence shown here is derived from an EMBL/GenBank/DDBJ whole genome shotgun (WGS) entry which is preliminary data.</text>
</comment>
<dbReference type="SUPFAM" id="SSF54909">
    <property type="entry name" value="Dimeric alpha+beta barrel"/>
    <property type="match status" value="1"/>
</dbReference>
<accession>A0A165YDK6</accession>
<keyword evidence="8" id="KW-0456">Lyase</keyword>